<evidence type="ECO:0000313" key="1">
    <source>
        <dbReference type="EMBL" id="KAF0511730.1"/>
    </source>
</evidence>
<gene>
    <name evidence="1" type="ORF">F8M41_018209</name>
</gene>
<sequence length="109" mass="12657">MHNYTNSLTLGTKMFEEKILLYNSKDNFDNIEDNENSFEDNLEDNSIMNNLSEVDFSILEIENSINLNLALNNINQPSILDEVINHDEKDFNIDALVNQEMQMQNILNT</sequence>
<keyword evidence="2" id="KW-1185">Reference proteome</keyword>
<dbReference type="AlphaFoldDB" id="A0A8H4ALX0"/>
<evidence type="ECO:0000313" key="2">
    <source>
        <dbReference type="Proteomes" id="UP000439903"/>
    </source>
</evidence>
<dbReference type="EMBL" id="WTPW01000435">
    <property type="protein sequence ID" value="KAF0511730.1"/>
    <property type="molecule type" value="Genomic_DNA"/>
</dbReference>
<comment type="caution">
    <text evidence="1">The sequence shown here is derived from an EMBL/GenBank/DDBJ whole genome shotgun (WGS) entry which is preliminary data.</text>
</comment>
<accession>A0A8H4ALX0</accession>
<reference evidence="1 2" key="1">
    <citation type="journal article" date="2019" name="Environ. Microbiol.">
        <title>At the nexus of three kingdoms: the genome of the mycorrhizal fungus Gigaspora margarita provides insights into plant, endobacterial and fungal interactions.</title>
        <authorList>
            <person name="Venice F."/>
            <person name="Ghignone S."/>
            <person name="Salvioli di Fossalunga A."/>
            <person name="Amselem J."/>
            <person name="Novero M."/>
            <person name="Xianan X."/>
            <person name="Sedzielewska Toro K."/>
            <person name="Morin E."/>
            <person name="Lipzen A."/>
            <person name="Grigoriev I.V."/>
            <person name="Henrissat B."/>
            <person name="Martin F.M."/>
            <person name="Bonfante P."/>
        </authorList>
    </citation>
    <scope>NUCLEOTIDE SEQUENCE [LARGE SCALE GENOMIC DNA]</scope>
    <source>
        <strain evidence="1 2">BEG34</strain>
    </source>
</reference>
<dbReference type="Proteomes" id="UP000439903">
    <property type="component" value="Unassembled WGS sequence"/>
</dbReference>
<name>A0A8H4ALX0_GIGMA</name>
<organism evidence="1 2">
    <name type="scientific">Gigaspora margarita</name>
    <dbReference type="NCBI Taxonomy" id="4874"/>
    <lineage>
        <taxon>Eukaryota</taxon>
        <taxon>Fungi</taxon>
        <taxon>Fungi incertae sedis</taxon>
        <taxon>Mucoromycota</taxon>
        <taxon>Glomeromycotina</taxon>
        <taxon>Glomeromycetes</taxon>
        <taxon>Diversisporales</taxon>
        <taxon>Gigasporaceae</taxon>
        <taxon>Gigaspora</taxon>
    </lineage>
</organism>
<proteinExistence type="predicted"/>
<protein>
    <submittedName>
        <fullName evidence="1">Uncharacterized protein</fullName>
    </submittedName>
</protein>